<evidence type="ECO:0000313" key="2">
    <source>
        <dbReference type="Proteomes" id="UP000198211"/>
    </source>
</evidence>
<comment type="caution">
    <text evidence="1">The sequence shown here is derived from an EMBL/GenBank/DDBJ whole genome shotgun (WGS) entry which is preliminary data.</text>
</comment>
<accession>A0A225W4Y8</accession>
<dbReference type="OrthoDB" id="108778at2759"/>
<organism evidence="1 2">
    <name type="scientific">Phytophthora megakarya</name>
    <dbReference type="NCBI Taxonomy" id="4795"/>
    <lineage>
        <taxon>Eukaryota</taxon>
        <taxon>Sar</taxon>
        <taxon>Stramenopiles</taxon>
        <taxon>Oomycota</taxon>
        <taxon>Peronosporomycetes</taxon>
        <taxon>Peronosporales</taxon>
        <taxon>Peronosporaceae</taxon>
        <taxon>Phytophthora</taxon>
    </lineage>
</organism>
<name>A0A225W4Y8_9STRA</name>
<keyword evidence="2" id="KW-1185">Reference proteome</keyword>
<sequence>MTVFYLLLASKKFSDPSKFDINTFDINTYLEKCSSDKGRCRHYQRVVPWVRGRVTSYKRANCMGTSTKNSFSLTNTSCNSCPLQSARV</sequence>
<dbReference type="AlphaFoldDB" id="A0A225W4Y8"/>
<dbReference type="EMBL" id="NBNE01001897">
    <property type="protein sequence ID" value="OWZ12259.1"/>
    <property type="molecule type" value="Genomic_DNA"/>
</dbReference>
<evidence type="ECO:0000313" key="1">
    <source>
        <dbReference type="EMBL" id="OWZ12259.1"/>
    </source>
</evidence>
<protein>
    <submittedName>
        <fullName evidence="1">Uncharacterized protein</fullName>
    </submittedName>
</protein>
<proteinExistence type="predicted"/>
<dbReference type="Proteomes" id="UP000198211">
    <property type="component" value="Unassembled WGS sequence"/>
</dbReference>
<reference evidence="2" key="1">
    <citation type="submission" date="2017-03" db="EMBL/GenBank/DDBJ databases">
        <title>Phytopthora megakarya and P. palmivora, two closely related causual agents of cacao black pod achieved similar genome size and gene model numbers by different mechanisms.</title>
        <authorList>
            <person name="Ali S."/>
            <person name="Shao J."/>
            <person name="Larry D.J."/>
            <person name="Kronmiller B."/>
            <person name="Shen D."/>
            <person name="Strem M.D."/>
            <person name="Melnick R.L."/>
            <person name="Guiltinan M.J."/>
            <person name="Tyler B.M."/>
            <person name="Meinhardt L.W."/>
            <person name="Bailey B.A."/>
        </authorList>
    </citation>
    <scope>NUCLEOTIDE SEQUENCE [LARGE SCALE GENOMIC DNA]</scope>
    <source>
        <strain evidence="2">zdho120</strain>
    </source>
</reference>
<gene>
    <name evidence="1" type="ORF">PHMEG_00014607</name>
</gene>